<accession>A0A816GR75</accession>
<feature type="compositionally biased region" description="Acidic residues" evidence="1">
    <location>
        <begin position="200"/>
        <end position="209"/>
    </location>
</feature>
<feature type="region of interest" description="Disordered" evidence="1">
    <location>
        <begin position="1"/>
        <end position="29"/>
    </location>
</feature>
<feature type="compositionally biased region" description="Polar residues" evidence="1">
    <location>
        <begin position="544"/>
        <end position="562"/>
    </location>
</feature>
<reference evidence="2" key="1">
    <citation type="submission" date="2021-02" db="EMBL/GenBank/DDBJ databases">
        <authorList>
            <person name="Nowell W R."/>
        </authorList>
    </citation>
    <scope>NUCLEOTIDE SEQUENCE</scope>
</reference>
<keyword evidence="3" id="KW-1185">Reference proteome</keyword>
<dbReference type="EMBL" id="CAJNOR010014346">
    <property type="protein sequence ID" value="CAF1677820.1"/>
    <property type="molecule type" value="Genomic_DNA"/>
</dbReference>
<name>A0A816GR75_ADIRI</name>
<dbReference type="AlphaFoldDB" id="A0A816GR75"/>
<feature type="region of interest" description="Disordered" evidence="1">
    <location>
        <begin position="543"/>
        <end position="562"/>
    </location>
</feature>
<feature type="compositionally biased region" description="Low complexity" evidence="1">
    <location>
        <begin position="163"/>
        <end position="181"/>
    </location>
</feature>
<dbReference type="Proteomes" id="UP000663828">
    <property type="component" value="Unassembled WGS sequence"/>
</dbReference>
<sequence>MGSTEDSTSDEGKVSANQNNTCDDDEQETKLQEKFEYTLRSQELLRQSFKSSISELSADNIIKLLKELYEFQMKSDEIEKSIRKIEQDIHDGINDEPEDWREHLNQITNHHDDGINAKIEQLTKDIDEQKLKLQEINNHKKKLSCPLLNVIHTPTSDHSQSYPASPNSFHRSSSSSSPSISSLLIRQMSPAVLDLNNNENDSENEEEPIDPNKRPQIDTKIHLANNIVSCLRGPFKIVATGPLSLADALAKGRRVQETIIEAVRRKAAEHQPTDHSIKMPFIEITPDWKYEGVNEEAGFNSPSIWMRDPKGRRLLVKTQDLPICAANEWLAYAIGLQIGLPINEVQIAVYEEKLVTLHVDVAHDDEKCVTFLHLPKQRRKKLLTDPILGSMYLFDHIIQNVDRNARNILITIPKSADIEDETTLFKLHLIDHALCFGMGKLNGLSIIASKFHTHHLSVGKFDPIHQTRKFERYLSKLSAADRVLLSKTLNRIAAITNKQIDSWITEIQILLTSTQYNRIHNVLYLQRDLVKRYTMQWGIHSKSSDAQSNRSSADTESIVTLL</sequence>
<feature type="region of interest" description="Disordered" evidence="1">
    <location>
        <begin position="195"/>
        <end position="217"/>
    </location>
</feature>
<evidence type="ECO:0000313" key="2">
    <source>
        <dbReference type="EMBL" id="CAF1677820.1"/>
    </source>
</evidence>
<organism evidence="2 3">
    <name type="scientific">Adineta ricciae</name>
    <name type="common">Rotifer</name>
    <dbReference type="NCBI Taxonomy" id="249248"/>
    <lineage>
        <taxon>Eukaryota</taxon>
        <taxon>Metazoa</taxon>
        <taxon>Spiralia</taxon>
        <taxon>Gnathifera</taxon>
        <taxon>Rotifera</taxon>
        <taxon>Eurotatoria</taxon>
        <taxon>Bdelloidea</taxon>
        <taxon>Adinetida</taxon>
        <taxon>Adinetidae</taxon>
        <taxon>Adineta</taxon>
    </lineage>
</organism>
<evidence type="ECO:0000313" key="3">
    <source>
        <dbReference type="Proteomes" id="UP000663828"/>
    </source>
</evidence>
<evidence type="ECO:0000256" key="1">
    <source>
        <dbReference type="SAM" id="MobiDB-lite"/>
    </source>
</evidence>
<feature type="region of interest" description="Disordered" evidence="1">
    <location>
        <begin position="156"/>
        <end position="181"/>
    </location>
</feature>
<proteinExistence type="predicted"/>
<protein>
    <submittedName>
        <fullName evidence="2">Uncharacterized protein</fullName>
    </submittedName>
</protein>
<comment type="caution">
    <text evidence="2">The sequence shown here is derived from an EMBL/GenBank/DDBJ whole genome shotgun (WGS) entry which is preliminary data.</text>
</comment>
<gene>
    <name evidence="2" type="ORF">XAT740_LOCUS59954</name>
</gene>